<evidence type="ECO:0000313" key="3">
    <source>
        <dbReference type="EMBL" id="SDE82684.1"/>
    </source>
</evidence>
<dbReference type="Pfam" id="PF01584">
    <property type="entry name" value="CheW"/>
    <property type="match status" value="1"/>
</dbReference>
<dbReference type="PANTHER" id="PTHR22617:SF23">
    <property type="entry name" value="CHEMOTAXIS PROTEIN CHEW"/>
    <property type="match status" value="1"/>
</dbReference>
<dbReference type="EMBL" id="FNBI01000001">
    <property type="protein sequence ID" value="SDE82684.1"/>
    <property type="molecule type" value="Genomic_DNA"/>
</dbReference>
<dbReference type="Gene3D" id="2.40.50.180">
    <property type="entry name" value="CheA-289, Domain 4"/>
    <property type="match status" value="1"/>
</dbReference>
<dbReference type="AlphaFoldDB" id="A0A1G7G3H0"/>
<evidence type="ECO:0000259" key="1">
    <source>
        <dbReference type="PROSITE" id="PS50851"/>
    </source>
</evidence>
<sequence length="144" mass="15613">MARQLITFELGDQSLGIDIMAIREIRAWSPATPLPNVPAHVRGVVNLRGVVLPVLDLRMRMGWGLTDPTARHVIIVVRIGEQLQGVIVDAVNDIVTINPDDMQPLPDVGTMQAAGLLEGLATVEDRMILVLDLERLAPPMADAA</sequence>
<reference evidence="3 4" key="1">
    <citation type="submission" date="2016-10" db="EMBL/GenBank/DDBJ databases">
        <authorList>
            <person name="Varghese N."/>
            <person name="Submissions S."/>
        </authorList>
    </citation>
    <scope>NUCLEOTIDE SEQUENCE [LARGE SCALE GENOMIC DNA]</scope>
    <source>
        <strain evidence="3 4">S7-754</strain>
    </source>
</reference>
<feature type="domain" description="CheW-like" evidence="1">
    <location>
        <begin position="2"/>
        <end position="142"/>
    </location>
</feature>
<dbReference type="InterPro" id="IPR036061">
    <property type="entry name" value="CheW-like_dom_sf"/>
</dbReference>
<dbReference type="GO" id="GO:0007165">
    <property type="term" value="P:signal transduction"/>
    <property type="evidence" value="ECO:0007669"/>
    <property type="project" value="InterPro"/>
</dbReference>
<dbReference type="RefSeq" id="WP_112381461.1">
    <property type="nucleotide sequence ID" value="NZ_CP178397.1"/>
</dbReference>
<dbReference type="OrthoDB" id="3291462at2"/>
<name>A0A1G7G3H0_9SPHN</name>
<dbReference type="EMBL" id="WSUT01000005">
    <property type="protein sequence ID" value="MWC42684.1"/>
    <property type="molecule type" value="Genomic_DNA"/>
</dbReference>
<dbReference type="InterPro" id="IPR039315">
    <property type="entry name" value="CheW"/>
</dbReference>
<organism evidence="3 4">
    <name type="scientific">Sphingomonas carotinifaciens</name>
    <dbReference type="NCBI Taxonomy" id="1166323"/>
    <lineage>
        <taxon>Bacteria</taxon>
        <taxon>Pseudomonadati</taxon>
        <taxon>Pseudomonadota</taxon>
        <taxon>Alphaproteobacteria</taxon>
        <taxon>Sphingomonadales</taxon>
        <taxon>Sphingomonadaceae</taxon>
        <taxon>Sphingomonas</taxon>
    </lineage>
</organism>
<dbReference type="SUPFAM" id="SSF50341">
    <property type="entry name" value="CheW-like"/>
    <property type="match status" value="1"/>
</dbReference>
<dbReference type="PROSITE" id="PS50851">
    <property type="entry name" value="CHEW"/>
    <property type="match status" value="1"/>
</dbReference>
<evidence type="ECO:0000313" key="2">
    <source>
        <dbReference type="EMBL" id="MWC42684.1"/>
    </source>
</evidence>
<proteinExistence type="predicted"/>
<dbReference type="InterPro" id="IPR002545">
    <property type="entry name" value="CheW-lke_dom"/>
</dbReference>
<accession>A0A1G7G3H0</accession>
<evidence type="ECO:0000313" key="4">
    <source>
        <dbReference type="Proteomes" id="UP000323502"/>
    </source>
</evidence>
<dbReference type="SMART" id="SM00260">
    <property type="entry name" value="CheW"/>
    <property type="match status" value="1"/>
</dbReference>
<dbReference type="GO" id="GO:0005829">
    <property type="term" value="C:cytosol"/>
    <property type="evidence" value="ECO:0007669"/>
    <property type="project" value="TreeGrafter"/>
</dbReference>
<dbReference type="PANTHER" id="PTHR22617">
    <property type="entry name" value="CHEMOTAXIS SENSOR HISTIDINE KINASE-RELATED"/>
    <property type="match status" value="1"/>
</dbReference>
<dbReference type="GO" id="GO:0006935">
    <property type="term" value="P:chemotaxis"/>
    <property type="evidence" value="ECO:0007669"/>
    <property type="project" value="InterPro"/>
</dbReference>
<gene>
    <name evidence="2" type="ORF">GQR91_03305</name>
    <name evidence="3" type="ORF">SAMN05216557_101686</name>
</gene>
<reference evidence="2 5" key="2">
    <citation type="submission" date="2019-12" db="EMBL/GenBank/DDBJ databases">
        <authorList>
            <person name="Zheng J."/>
        </authorList>
    </citation>
    <scope>NUCLEOTIDE SEQUENCE [LARGE SCALE GENOMIC DNA]</scope>
    <source>
        <strain evidence="2 5">DSM 27347</strain>
    </source>
</reference>
<dbReference type="Gene3D" id="2.30.30.40">
    <property type="entry name" value="SH3 Domains"/>
    <property type="match status" value="1"/>
</dbReference>
<dbReference type="CDD" id="cd00732">
    <property type="entry name" value="CheW"/>
    <property type="match status" value="1"/>
</dbReference>
<evidence type="ECO:0000313" key="5">
    <source>
        <dbReference type="Proteomes" id="UP000436801"/>
    </source>
</evidence>
<protein>
    <submittedName>
        <fullName evidence="2 3">Chemotaxis protein CheW</fullName>
    </submittedName>
</protein>
<dbReference type="Proteomes" id="UP000323502">
    <property type="component" value="Unassembled WGS sequence"/>
</dbReference>
<keyword evidence="4" id="KW-1185">Reference proteome</keyword>
<dbReference type="Proteomes" id="UP000436801">
    <property type="component" value="Unassembled WGS sequence"/>
</dbReference>